<dbReference type="Proteomes" id="UP000026962">
    <property type="component" value="Chromosome 1"/>
</dbReference>
<keyword evidence="7" id="KW-0812">Transmembrane</keyword>
<evidence type="ECO:0000259" key="8">
    <source>
        <dbReference type="PROSITE" id="PS50011"/>
    </source>
</evidence>
<dbReference type="PANTHER" id="PTHR27002">
    <property type="entry name" value="RECEPTOR-LIKE SERINE/THREONINE-PROTEIN KINASE SD1-8"/>
    <property type="match status" value="1"/>
</dbReference>
<dbReference type="InterPro" id="IPR000719">
    <property type="entry name" value="Prot_kinase_dom"/>
</dbReference>
<proteinExistence type="predicted"/>
<dbReference type="GO" id="GO:0004674">
    <property type="term" value="F:protein serine/threonine kinase activity"/>
    <property type="evidence" value="ECO:0007669"/>
    <property type="project" value="UniProtKB-KW"/>
</dbReference>
<dbReference type="PANTHER" id="PTHR27002:SF1058">
    <property type="entry name" value="OS01G0568800 PROTEIN"/>
    <property type="match status" value="1"/>
</dbReference>
<keyword evidence="7" id="KW-0472">Membrane</keyword>
<dbReference type="InterPro" id="IPR017441">
    <property type="entry name" value="Protein_kinase_ATP_BS"/>
</dbReference>
<evidence type="ECO:0000313" key="10">
    <source>
        <dbReference type="Proteomes" id="UP000026962"/>
    </source>
</evidence>
<keyword evidence="3 6" id="KW-0547">Nucleotide-binding</keyword>
<dbReference type="Pfam" id="PF07714">
    <property type="entry name" value="PK_Tyr_Ser-Thr"/>
    <property type="match status" value="1"/>
</dbReference>
<dbReference type="OMA" id="HEAKQYS"/>
<evidence type="ECO:0000256" key="7">
    <source>
        <dbReference type="SAM" id="Phobius"/>
    </source>
</evidence>
<reference evidence="9" key="1">
    <citation type="submission" date="2015-04" db="UniProtKB">
        <authorList>
            <consortium name="EnsemblPlants"/>
        </authorList>
    </citation>
    <scope>IDENTIFICATION</scope>
</reference>
<dbReference type="EnsemblPlants" id="OPUNC01G20410.1">
    <property type="protein sequence ID" value="OPUNC01G20410.1"/>
    <property type="gene ID" value="OPUNC01G20410"/>
</dbReference>
<organism evidence="9">
    <name type="scientific">Oryza punctata</name>
    <name type="common">Red rice</name>
    <dbReference type="NCBI Taxonomy" id="4537"/>
    <lineage>
        <taxon>Eukaryota</taxon>
        <taxon>Viridiplantae</taxon>
        <taxon>Streptophyta</taxon>
        <taxon>Embryophyta</taxon>
        <taxon>Tracheophyta</taxon>
        <taxon>Spermatophyta</taxon>
        <taxon>Magnoliopsida</taxon>
        <taxon>Liliopsida</taxon>
        <taxon>Poales</taxon>
        <taxon>Poaceae</taxon>
        <taxon>BOP clade</taxon>
        <taxon>Oryzoideae</taxon>
        <taxon>Oryzeae</taxon>
        <taxon>Oryzinae</taxon>
        <taxon>Oryza</taxon>
    </lineage>
</organism>
<dbReference type="InterPro" id="IPR011009">
    <property type="entry name" value="Kinase-like_dom_sf"/>
</dbReference>
<keyword evidence="4" id="KW-0418">Kinase</keyword>
<protein>
    <recommendedName>
        <fullName evidence="8">Protein kinase domain-containing protein</fullName>
    </recommendedName>
</protein>
<feature type="transmembrane region" description="Helical" evidence="7">
    <location>
        <begin position="12"/>
        <end position="33"/>
    </location>
</feature>
<feature type="binding site" evidence="6">
    <location>
        <position position="107"/>
    </location>
    <ligand>
        <name>ATP</name>
        <dbReference type="ChEBI" id="CHEBI:30616"/>
    </ligand>
</feature>
<evidence type="ECO:0000256" key="6">
    <source>
        <dbReference type="PROSITE-ProRule" id="PRU10141"/>
    </source>
</evidence>
<dbReference type="AlphaFoldDB" id="A0A0E0JKA0"/>
<dbReference type="PROSITE" id="PS00107">
    <property type="entry name" value="PROTEIN_KINASE_ATP"/>
    <property type="match status" value="1"/>
</dbReference>
<dbReference type="STRING" id="4537.A0A0E0JKA0"/>
<keyword evidence="10" id="KW-1185">Reference proteome</keyword>
<keyword evidence="2" id="KW-0808">Transferase</keyword>
<feature type="domain" description="Protein kinase" evidence="8">
    <location>
        <begin position="76"/>
        <end position="234"/>
    </location>
</feature>
<dbReference type="SMART" id="SM00219">
    <property type="entry name" value="TyrKc"/>
    <property type="match status" value="1"/>
</dbReference>
<keyword evidence="7" id="KW-1133">Transmembrane helix</keyword>
<dbReference type="InterPro" id="IPR001245">
    <property type="entry name" value="Ser-Thr/Tyr_kinase_cat_dom"/>
</dbReference>
<sequence length="234" mass="27501">MYTGGLSKLDIALITISGIVIPVLLLILSGFIIQRIRDYTQTREIGDWYDEIVRQQIGMGFLLYPFSIIRESTGNFSIENRLGRGSFGQVYRSISPSKFTMAYFVFKQDFKLFTRVYSSKLDQDAWQGLSEFLNEIRLILRLRHANLVSLLGCCVYRRERILVYEYMRNKSLDYVLSYREGAESLSWLMRLRIIDGIAQGLVYLRNYMEQQIYIIQRHEAKQYSFGQPKQSQNF</sequence>
<keyword evidence="1" id="KW-0723">Serine/threonine-protein kinase</keyword>
<evidence type="ECO:0000256" key="2">
    <source>
        <dbReference type="ARBA" id="ARBA00022679"/>
    </source>
</evidence>
<evidence type="ECO:0000256" key="5">
    <source>
        <dbReference type="ARBA" id="ARBA00022840"/>
    </source>
</evidence>
<reference evidence="9" key="2">
    <citation type="submission" date="2018-05" db="EMBL/GenBank/DDBJ databases">
        <title>OpunRS2 (Oryza punctata Reference Sequence Version 2).</title>
        <authorList>
            <person name="Zhang J."/>
            <person name="Kudrna D."/>
            <person name="Lee S."/>
            <person name="Talag J."/>
            <person name="Welchert J."/>
            <person name="Wing R.A."/>
        </authorList>
    </citation>
    <scope>NUCLEOTIDE SEQUENCE [LARGE SCALE GENOMIC DNA]</scope>
</reference>
<evidence type="ECO:0000256" key="4">
    <source>
        <dbReference type="ARBA" id="ARBA00022777"/>
    </source>
</evidence>
<dbReference type="Gene3D" id="1.10.510.10">
    <property type="entry name" value="Transferase(Phosphotransferase) domain 1"/>
    <property type="match status" value="1"/>
</dbReference>
<dbReference type="PROSITE" id="PS50011">
    <property type="entry name" value="PROTEIN_KINASE_DOM"/>
    <property type="match status" value="1"/>
</dbReference>
<dbReference type="HOGENOM" id="CLU_1186627_0_0_1"/>
<dbReference type="GO" id="GO:0005886">
    <property type="term" value="C:plasma membrane"/>
    <property type="evidence" value="ECO:0007669"/>
    <property type="project" value="TreeGrafter"/>
</dbReference>
<evidence type="ECO:0000313" key="9">
    <source>
        <dbReference type="EnsemblPlants" id="OPUNC01G20410.1"/>
    </source>
</evidence>
<dbReference type="GO" id="GO:0005524">
    <property type="term" value="F:ATP binding"/>
    <property type="evidence" value="ECO:0007669"/>
    <property type="project" value="UniProtKB-UniRule"/>
</dbReference>
<evidence type="ECO:0000256" key="1">
    <source>
        <dbReference type="ARBA" id="ARBA00022527"/>
    </source>
</evidence>
<accession>A0A0E0JKA0</accession>
<keyword evidence="5 6" id="KW-0067">ATP-binding</keyword>
<dbReference type="InterPro" id="IPR020635">
    <property type="entry name" value="Tyr_kinase_cat_dom"/>
</dbReference>
<dbReference type="GO" id="GO:0004713">
    <property type="term" value="F:protein tyrosine kinase activity"/>
    <property type="evidence" value="ECO:0007669"/>
    <property type="project" value="InterPro"/>
</dbReference>
<evidence type="ECO:0000256" key="3">
    <source>
        <dbReference type="ARBA" id="ARBA00022741"/>
    </source>
</evidence>
<dbReference type="SUPFAM" id="SSF56112">
    <property type="entry name" value="Protein kinase-like (PK-like)"/>
    <property type="match status" value="1"/>
</dbReference>
<dbReference type="Gramene" id="OPUNC01G20410.1">
    <property type="protein sequence ID" value="OPUNC01G20410.1"/>
    <property type="gene ID" value="OPUNC01G20410"/>
</dbReference>
<name>A0A0E0JKA0_ORYPU</name>